<dbReference type="EMBL" id="JAPQKS010000008">
    <property type="protein sequence ID" value="KAJ5217433.1"/>
    <property type="molecule type" value="Genomic_DNA"/>
</dbReference>
<dbReference type="GO" id="GO:0000981">
    <property type="term" value="F:DNA-binding transcription factor activity, RNA polymerase II-specific"/>
    <property type="evidence" value="ECO:0007669"/>
    <property type="project" value="InterPro"/>
</dbReference>
<dbReference type="SMART" id="SM00066">
    <property type="entry name" value="GAL4"/>
    <property type="match status" value="1"/>
</dbReference>
<keyword evidence="9" id="KW-1185">Reference proteome</keyword>
<dbReference type="Gene3D" id="4.10.240.10">
    <property type="entry name" value="Zn(2)-C6 fungal-type DNA-binding domain"/>
    <property type="match status" value="1"/>
</dbReference>
<dbReference type="PANTHER" id="PTHR47424">
    <property type="entry name" value="REGULATORY PROTEIN GAL4"/>
    <property type="match status" value="1"/>
</dbReference>
<feature type="region of interest" description="Disordered" evidence="6">
    <location>
        <begin position="90"/>
        <end position="164"/>
    </location>
</feature>
<dbReference type="PROSITE" id="PS50048">
    <property type="entry name" value="ZN2_CY6_FUNGAL_2"/>
    <property type="match status" value="1"/>
</dbReference>
<dbReference type="Proteomes" id="UP001150941">
    <property type="component" value="Unassembled WGS sequence"/>
</dbReference>
<dbReference type="GO" id="GO:0006351">
    <property type="term" value="P:DNA-templated transcription"/>
    <property type="evidence" value="ECO:0007669"/>
    <property type="project" value="InterPro"/>
</dbReference>
<dbReference type="GO" id="GO:0005634">
    <property type="term" value="C:nucleus"/>
    <property type="evidence" value="ECO:0007669"/>
    <property type="project" value="TreeGrafter"/>
</dbReference>
<organism evidence="8 9">
    <name type="scientific">Penicillium chermesinum</name>
    <dbReference type="NCBI Taxonomy" id="63820"/>
    <lineage>
        <taxon>Eukaryota</taxon>
        <taxon>Fungi</taxon>
        <taxon>Dikarya</taxon>
        <taxon>Ascomycota</taxon>
        <taxon>Pezizomycotina</taxon>
        <taxon>Eurotiomycetes</taxon>
        <taxon>Eurotiomycetidae</taxon>
        <taxon>Eurotiales</taxon>
        <taxon>Aspergillaceae</taxon>
        <taxon>Penicillium</taxon>
    </lineage>
</organism>
<feature type="compositionally biased region" description="Polar residues" evidence="6">
    <location>
        <begin position="151"/>
        <end position="164"/>
    </location>
</feature>
<feature type="region of interest" description="Disordered" evidence="6">
    <location>
        <begin position="1"/>
        <end position="48"/>
    </location>
</feature>
<protein>
    <recommendedName>
        <fullName evidence="7">Zn(2)-C6 fungal-type domain-containing protein</fullName>
    </recommendedName>
</protein>
<dbReference type="CDD" id="cd12148">
    <property type="entry name" value="fungal_TF_MHR"/>
    <property type="match status" value="1"/>
</dbReference>
<accession>A0A9W9NEM6</accession>
<comment type="caution">
    <text evidence="8">The sequence shown here is derived from an EMBL/GenBank/DDBJ whole genome shotgun (WGS) entry which is preliminary data.</text>
</comment>
<evidence type="ECO:0000259" key="7">
    <source>
        <dbReference type="PROSITE" id="PS50048"/>
    </source>
</evidence>
<dbReference type="Pfam" id="PF04082">
    <property type="entry name" value="Fungal_trans"/>
    <property type="match status" value="1"/>
</dbReference>
<evidence type="ECO:0000313" key="9">
    <source>
        <dbReference type="Proteomes" id="UP001150941"/>
    </source>
</evidence>
<dbReference type="Pfam" id="PF00172">
    <property type="entry name" value="Zn_clus"/>
    <property type="match status" value="1"/>
</dbReference>
<reference evidence="8" key="2">
    <citation type="journal article" date="2023" name="IMA Fungus">
        <title>Comparative genomic study of the Penicillium genus elucidates a diverse pangenome and 15 lateral gene transfer events.</title>
        <authorList>
            <person name="Petersen C."/>
            <person name="Sorensen T."/>
            <person name="Nielsen M.R."/>
            <person name="Sondergaard T.E."/>
            <person name="Sorensen J.L."/>
            <person name="Fitzpatrick D.A."/>
            <person name="Frisvad J.C."/>
            <person name="Nielsen K.L."/>
        </authorList>
    </citation>
    <scope>NUCLEOTIDE SEQUENCE</scope>
    <source>
        <strain evidence="8">IBT 19713</strain>
    </source>
</reference>
<evidence type="ECO:0000313" key="8">
    <source>
        <dbReference type="EMBL" id="KAJ5217433.1"/>
    </source>
</evidence>
<dbReference type="SMART" id="SM00906">
    <property type="entry name" value="Fungal_trans"/>
    <property type="match status" value="1"/>
</dbReference>
<keyword evidence="3" id="KW-0238">DNA-binding</keyword>
<name>A0A9W9NEM6_9EURO</name>
<evidence type="ECO:0000256" key="6">
    <source>
        <dbReference type="SAM" id="MobiDB-lite"/>
    </source>
</evidence>
<dbReference type="GO" id="GO:0000978">
    <property type="term" value="F:RNA polymerase II cis-regulatory region sequence-specific DNA binding"/>
    <property type="evidence" value="ECO:0007669"/>
    <property type="project" value="TreeGrafter"/>
</dbReference>
<dbReference type="InterPro" id="IPR036864">
    <property type="entry name" value="Zn2-C6_fun-type_DNA-bd_sf"/>
</dbReference>
<dbReference type="CDD" id="cd00067">
    <property type="entry name" value="GAL4"/>
    <property type="match status" value="1"/>
</dbReference>
<evidence type="ECO:0000256" key="2">
    <source>
        <dbReference type="ARBA" id="ARBA00023015"/>
    </source>
</evidence>
<keyword evidence="5" id="KW-0539">Nucleus</keyword>
<keyword evidence="2" id="KW-0805">Transcription regulation</keyword>
<proteinExistence type="predicted"/>
<dbReference type="OrthoDB" id="2283488at2759"/>
<reference evidence="8" key="1">
    <citation type="submission" date="2022-11" db="EMBL/GenBank/DDBJ databases">
        <authorList>
            <person name="Petersen C."/>
        </authorList>
    </citation>
    <scope>NUCLEOTIDE SEQUENCE</scope>
    <source>
        <strain evidence="8">IBT 19713</strain>
    </source>
</reference>
<evidence type="ECO:0000256" key="3">
    <source>
        <dbReference type="ARBA" id="ARBA00023125"/>
    </source>
</evidence>
<sequence>MFHRFSAAPAKARSQSKGPGSARASNKNKKKIIGTDSDPGAEQTVHPLAKRQKAARACQRCRLHRIKCDEQKPCAQCVSIKAKCIVSYSPPRSSKTNNDDNNHPGDVSSSVIPPRSSSPPPLHIACRDNSASTSSSTPSTNQNSPYVPASRLSTSQDSSWATRTPPDNVSKECFNLAHIQGFFASGQSVVAHTPALGGCVFPQLPHPTVPSGERPLASNVLLKNQWSYYLRLFWDDCHPLLQIISKAEFAELDALPPPTMFDQYSARTALVDSMIALGMQHSRATGLDGRILGLQQQSAHAAPSPKAIWPGFEYFHRCRECMRTNTDVTLEVLRCHALMVLYLIKGNAFHDAYNLLGITVRKAYIAKLHRPPPSHLPEIEKTARMQLWWMVFSLDLQCSLQLGMPPACQKSLVKCPFPAEDALARYCASRSYGEGTKAYTYSTLFVNLALIVTDIGACVSTADLVDDDGNSPATLEGHARNLTSALQDLEVWRNRLPPELLLCECRNGSGDTETLDFNRVLALPGWLRRQAVLLELYYHNAHTLIQRPFIRLRYARSDDAIGITSPHSSQQPHVERHIASALYHATMTVDTVFAVCSMSDILYGWSDVLQSLWNATLTITASVSVSSLISVGPKALDSLTRAQAVFELFSSTCPSATSAKGIVQSLAHSLQNMMSQGSCAVTNDDQMGWDLFTSLLEEQQTSSVGPESGPSSNDLYGSMLFSPFMPSASQINTPDLNSVTMQFGDS</sequence>
<gene>
    <name evidence="8" type="ORF">N7468_010441</name>
</gene>
<dbReference type="GO" id="GO:0008270">
    <property type="term" value="F:zinc ion binding"/>
    <property type="evidence" value="ECO:0007669"/>
    <property type="project" value="InterPro"/>
</dbReference>
<dbReference type="PANTHER" id="PTHR47424:SF12">
    <property type="entry name" value="TRANSCRIPTION FACTOR ASQA"/>
    <property type="match status" value="1"/>
</dbReference>
<feature type="domain" description="Zn(2)-C6 fungal-type" evidence="7">
    <location>
        <begin position="57"/>
        <end position="86"/>
    </location>
</feature>
<dbReference type="GeneID" id="83207040"/>
<dbReference type="SUPFAM" id="SSF57701">
    <property type="entry name" value="Zn2/Cys6 DNA-binding domain"/>
    <property type="match status" value="1"/>
</dbReference>
<keyword evidence="4" id="KW-0804">Transcription</keyword>
<dbReference type="GO" id="GO:0000435">
    <property type="term" value="P:positive regulation of transcription from RNA polymerase II promoter by galactose"/>
    <property type="evidence" value="ECO:0007669"/>
    <property type="project" value="TreeGrafter"/>
</dbReference>
<evidence type="ECO:0000256" key="4">
    <source>
        <dbReference type="ARBA" id="ARBA00023163"/>
    </source>
</evidence>
<evidence type="ECO:0000256" key="1">
    <source>
        <dbReference type="ARBA" id="ARBA00022723"/>
    </source>
</evidence>
<feature type="compositionally biased region" description="Low complexity" evidence="6">
    <location>
        <begin position="129"/>
        <end position="144"/>
    </location>
</feature>
<dbReference type="InterPro" id="IPR007219">
    <property type="entry name" value="XnlR_reg_dom"/>
</dbReference>
<evidence type="ECO:0000256" key="5">
    <source>
        <dbReference type="ARBA" id="ARBA00023242"/>
    </source>
</evidence>
<keyword evidence="1" id="KW-0479">Metal-binding</keyword>
<dbReference type="InterPro" id="IPR051127">
    <property type="entry name" value="Fungal_SecMet_Regulators"/>
</dbReference>
<dbReference type="RefSeq" id="XP_058326304.1">
    <property type="nucleotide sequence ID" value="XM_058479736.1"/>
</dbReference>
<dbReference type="PROSITE" id="PS00463">
    <property type="entry name" value="ZN2_CY6_FUNGAL_1"/>
    <property type="match status" value="1"/>
</dbReference>
<dbReference type="InterPro" id="IPR001138">
    <property type="entry name" value="Zn2Cys6_DnaBD"/>
</dbReference>
<dbReference type="AlphaFoldDB" id="A0A9W9NEM6"/>